<protein>
    <recommendedName>
        <fullName evidence="2">Calponin-homology (CH) domain-containing protein</fullName>
    </recommendedName>
</protein>
<name>A0ABQ5K1B2_9EUKA</name>
<keyword evidence="4" id="KW-1185">Reference proteome</keyword>
<evidence type="ECO:0000259" key="2">
    <source>
        <dbReference type="PROSITE" id="PS50021"/>
    </source>
</evidence>
<feature type="compositionally biased region" description="Polar residues" evidence="1">
    <location>
        <begin position="201"/>
        <end position="212"/>
    </location>
</feature>
<feature type="compositionally biased region" description="Basic and acidic residues" evidence="1">
    <location>
        <begin position="256"/>
        <end position="267"/>
    </location>
</feature>
<feature type="domain" description="Calponin-homology (CH)" evidence="2">
    <location>
        <begin position="264"/>
        <end position="395"/>
    </location>
</feature>
<dbReference type="CDD" id="cd00014">
    <property type="entry name" value="CH_SF"/>
    <property type="match status" value="1"/>
</dbReference>
<feature type="region of interest" description="Disordered" evidence="1">
    <location>
        <begin position="25"/>
        <end position="44"/>
    </location>
</feature>
<dbReference type="InterPro" id="IPR001715">
    <property type="entry name" value="CH_dom"/>
</dbReference>
<proteinExistence type="predicted"/>
<feature type="compositionally biased region" description="Basic and acidic residues" evidence="1">
    <location>
        <begin position="214"/>
        <end position="223"/>
    </location>
</feature>
<dbReference type="PROSITE" id="PS50021">
    <property type="entry name" value="CH"/>
    <property type="match status" value="1"/>
</dbReference>
<dbReference type="EMBL" id="BQXS01012314">
    <property type="protein sequence ID" value="GKT21370.1"/>
    <property type="molecule type" value="Genomic_DNA"/>
</dbReference>
<evidence type="ECO:0000313" key="3">
    <source>
        <dbReference type="EMBL" id="GKT21370.1"/>
    </source>
</evidence>
<feature type="region of interest" description="Disordered" evidence="1">
    <location>
        <begin position="190"/>
        <end position="267"/>
    </location>
</feature>
<accession>A0ABQ5K1B2</accession>
<reference evidence="3" key="1">
    <citation type="submission" date="2022-03" db="EMBL/GenBank/DDBJ databases">
        <title>Draft genome sequence of Aduncisulcus paluster, a free-living microaerophilic Fornicata.</title>
        <authorList>
            <person name="Yuyama I."/>
            <person name="Kume K."/>
            <person name="Tamura T."/>
            <person name="Inagaki Y."/>
            <person name="Hashimoto T."/>
        </authorList>
    </citation>
    <scope>NUCLEOTIDE SEQUENCE</scope>
    <source>
        <strain evidence="3">NY0171</strain>
    </source>
</reference>
<dbReference type="Gene3D" id="1.10.418.10">
    <property type="entry name" value="Calponin-like domain"/>
    <property type="match status" value="1"/>
</dbReference>
<organism evidence="3 4">
    <name type="scientific">Aduncisulcus paluster</name>
    <dbReference type="NCBI Taxonomy" id="2918883"/>
    <lineage>
        <taxon>Eukaryota</taxon>
        <taxon>Metamonada</taxon>
        <taxon>Carpediemonas-like organisms</taxon>
        <taxon>Aduncisulcus</taxon>
    </lineage>
</organism>
<evidence type="ECO:0000256" key="1">
    <source>
        <dbReference type="SAM" id="MobiDB-lite"/>
    </source>
</evidence>
<dbReference type="InterPro" id="IPR036872">
    <property type="entry name" value="CH_dom_sf"/>
</dbReference>
<comment type="caution">
    <text evidence="3">The sequence shown here is derived from an EMBL/GenBank/DDBJ whole genome shotgun (WGS) entry which is preliminary data.</text>
</comment>
<dbReference type="Pfam" id="PF00307">
    <property type="entry name" value="CH"/>
    <property type="match status" value="1"/>
</dbReference>
<evidence type="ECO:0000313" key="4">
    <source>
        <dbReference type="Proteomes" id="UP001057375"/>
    </source>
</evidence>
<gene>
    <name evidence="3" type="ORF">ADUPG1_011884</name>
</gene>
<dbReference type="SUPFAM" id="SSF47576">
    <property type="entry name" value="Calponin-homology domain, CH-domain"/>
    <property type="match status" value="1"/>
</dbReference>
<feature type="compositionally biased region" description="Low complexity" evidence="1">
    <location>
        <begin position="232"/>
        <end position="247"/>
    </location>
</feature>
<dbReference type="Proteomes" id="UP001057375">
    <property type="component" value="Unassembled WGS sequence"/>
</dbReference>
<sequence length="409" mass="44770">MILSPTNILDLDTKLLENALKKKFKASEPPKSAKVTPSTPKRRLKESSIAIEKDIKVKEKAKMVARAGTVRKETTSGSAIDALCGLIGSKSNSISVTTSCSSSSPFFPSSKRHPQQSNIPRTLIGTHNEALQPALMHITSSLSSSQPYSTLHSASLHPSPVCDSVAACDSCVCTSAPSSISLTHLIQTMEKESGRDAPSSLRRQASGRSSVAGSRKDILRDDSMMSGHRSGLLASPSSRSVLRPVSRTFPSSTPLSRERGRLDSSESRELTQWIMTRGVDIVKILREERGLQGKGKNSSPEALRLSLFDSPTCESFSSGLLLIALVSKLERKTLTGFHKHPHTRAQCLHNINIALAVLRDKRNMPVDLLWCDDEIYAGHRDIIVNLLAQMRKAYKIVRSDEDYVPRVHL</sequence>